<sequence length="582" mass="61824">MTMIFNDPEGAEATREEGLVRVAVGFSQGLALYGLTIWDKHVGQNLAVAALYEALFMICLFLPVAALGGINRIKIPTLRIWLPAAAAVLALLGVYDALTEARLAHEHLPQPLLVIMTGVGLFIAHELVAAADAERRWFAAYDRYFDGAWKDGVRLALSVLFVGALWALLALGAALFNLIGIKLVGQVIGKPWFAFPATATFFAISVHLTDVRAGLVRGIRTVALTLLSWLSPVMALIGVGFLAALPFTGLAPLWATKSAAGILLGAAAALIILTNATYQDGEGRDHPPLALRWTARVTGLLILPLVLIAAYGVALRIGQHGLTPDRVVGVACVLVGLCYGGGYAVAAVWPKGWMVPVERTNLIAAHLVLAVLLAIFSPIADPSRLSVSDQIHRLDTGKVSPKDFDYRFLKFDSGRTGTKALAALAARKGDARALDIAERARMAQKDDNRFGPKALPQAERAGVMPVMGGGTLPEAFLRQSWKSDEDPFSDCGRDTGDCRAAIRDLDGDGQAEIAVFAYGGPRGLYGLSNGAWVKLGDLAGQTCGLDDGLKAGQVVLAPPERAMQDLLIGKVRLRLAPKGACP</sequence>
<evidence type="ECO:0000313" key="3">
    <source>
        <dbReference type="Proteomes" id="UP001597216"/>
    </source>
</evidence>
<keyword evidence="1" id="KW-1133">Transmembrane helix</keyword>
<dbReference type="RefSeq" id="WP_377354756.1">
    <property type="nucleotide sequence ID" value="NZ_JBHTLQ010000080.1"/>
</dbReference>
<feature type="transmembrane region" description="Helical" evidence="1">
    <location>
        <begin position="152"/>
        <end position="179"/>
    </location>
</feature>
<accession>A0ABW3T722</accession>
<feature type="transmembrane region" description="Helical" evidence="1">
    <location>
        <begin position="290"/>
        <end position="315"/>
    </location>
</feature>
<reference evidence="3" key="1">
    <citation type="journal article" date="2019" name="Int. J. Syst. Evol. Microbiol.">
        <title>The Global Catalogue of Microorganisms (GCM) 10K type strain sequencing project: providing services to taxonomists for standard genome sequencing and annotation.</title>
        <authorList>
            <consortium name="The Broad Institute Genomics Platform"/>
            <consortium name="The Broad Institute Genome Sequencing Center for Infectious Disease"/>
            <person name="Wu L."/>
            <person name="Ma J."/>
        </authorList>
    </citation>
    <scope>NUCLEOTIDE SEQUENCE [LARGE SCALE GENOMIC DNA]</scope>
    <source>
        <strain evidence="3">CCUG 55074</strain>
    </source>
</reference>
<dbReference type="Proteomes" id="UP001597216">
    <property type="component" value="Unassembled WGS sequence"/>
</dbReference>
<evidence type="ECO:0000256" key="1">
    <source>
        <dbReference type="SAM" id="Phobius"/>
    </source>
</evidence>
<keyword evidence="3" id="KW-1185">Reference proteome</keyword>
<feature type="transmembrane region" description="Helical" evidence="1">
    <location>
        <begin position="221"/>
        <end position="247"/>
    </location>
</feature>
<dbReference type="EMBL" id="JBHTLQ010000080">
    <property type="protein sequence ID" value="MFD1192798.1"/>
    <property type="molecule type" value="Genomic_DNA"/>
</dbReference>
<feature type="transmembrane region" description="Helical" evidence="1">
    <location>
        <begin position="110"/>
        <end position="131"/>
    </location>
</feature>
<feature type="transmembrane region" description="Helical" evidence="1">
    <location>
        <begin position="327"/>
        <end position="349"/>
    </location>
</feature>
<feature type="transmembrane region" description="Helical" evidence="1">
    <location>
        <begin position="46"/>
        <end position="68"/>
    </location>
</feature>
<feature type="transmembrane region" description="Helical" evidence="1">
    <location>
        <begin position="361"/>
        <end position="380"/>
    </location>
</feature>
<keyword evidence="1" id="KW-0812">Transmembrane</keyword>
<keyword evidence="1" id="KW-0472">Membrane</keyword>
<protein>
    <submittedName>
        <fullName evidence="2">DUF4153 domain-containing protein</fullName>
    </submittedName>
</protein>
<gene>
    <name evidence="2" type="ORF">ACFQ27_19575</name>
</gene>
<feature type="transmembrane region" description="Helical" evidence="1">
    <location>
        <begin position="259"/>
        <end position="278"/>
    </location>
</feature>
<feature type="transmembrane region" description="Helical" evidence="1">
    <location>
        <begin position="191"/>
        <end position="209"/>
    </location>
</feature>
<feature type="transmembrane region" description="Helical" evidence="1">
    <location>
        <begin position="80"/>
        <end position="98"/>
    </location>
</feature>
<evidence type="ECO:0000313" key="2">
    <source>
        <dbReference type="EMBL" id="MFD1192798.1"/>
    </source>
</evidence>
<comment type="caution">
    <text evidence="2">The sequence shown here is derived from an EMBL/GenBank/DDBJ whole genome shotgun (WGS) entry which is preliminary data.</text>
</comment>
<organism evidence="2 3">
    <name type="scientific">Phenylobacterium conjunctum</name>
    <dbReference type="NCBI Taxonomy" id="1298959"/>
    <lineage>
        <taxon>Bacteria</taxon>
        <taxon>Pseudomonadati</taxon>
        <taxon>Pseudomonadota</taxon>
        <taxon>Alphaproteobacteria</taxon>
        <taxon>Caulobacterales</taxon>
        <taxon>Caulobacteraceae</taxon>
        <taxon>Phenylobacterium</taxon>
    </lineage>
</organism>
<name>A0ABW3T722_9CAUL</name>
<proteinExistence type="predicted"/>